<proteinExistence type="predicted"/>
<feature type="compositionally biased region" description="Basic and acidic residues" evidence="1">
    <location>
        <begin position="70"/>
        <end position="79"/>
    </location>
</feature>
<keyword evidence="3" id="KW-1185">Reference proteome</keyword>
<feature type="compositionally biased region" description="Basic and acidic residues" evidence="1">
    <location>
        <begin position="33"/>
        <end position="47"/>
    </location>
</feature>
<evidence type="ECO:0000256" key="1">
    <source>
        <dbReference type="SAM" id="MobiDB-lite"/>
    </source>
</evidence>
<dbReference type="KEGG" id="cau:Caur_2738"/>
<gene>
    <name evidence="2" type="ordered locus">Caur_2738</name>
</gene>
<dbReference type="AlphaFoldDB" id="A9WJN9"/>
<dbReference type="InParanoid" id="A9WJN9"/>
<accession>A9WJN9</accession>
<dbReference type="EnsemblBacteria" id="ABY35943">
    <property type="protein sequence ID" value="ABY35943"/>
    <property type="gene ID" value="Caur_2738"/>
</dbReference>
<protein>
    <submittedName>
        <fullName evidence="2">Uncharacterized protein</fullName>
    </submittedName>
</protein>
<evidence type="ECO:0000313" key="3">
    <source>
        <dbReference type="Proteomes" id="UP000002008"/>
    </source>
</evidence>
<feature type="region of interest" description="Disordered" evidence="1">
    <location>
        <begin position="60"/>
        <end position="79"/>
    </location>
</feature>
<name>A9WJN9_CHLAA</name>
<sequence length="79" mass="9207">MPTLLRYRYIRHHCRTCFKKHLLEIISFIADRPHDRGEHPQHPRDQPGQRQATRRIVSTASAAALLPHSKLRDTRTTSG</sequence>
<dbReference type="HOGENOM" id="CLU_2599651_0_0_0"/>
<dbReference type="EMBL" id="CP000909">
    <property type="protein sequence ID" value="ABY35943.1"/>
    <property type="molecule type" value="Genomic_DNA"/>
</dbReference>
<reference evidence="3" key="1">
    <citation type="journal article" date="2011" name="BMC Genomics">
        <title>Complete genome sequence of the filamentous anoxygenic phototrophic bacterium Chloroflexus aurantiacus.</title>
        <authorList>
            <person name="Tang K.H."/>
            <person name="Barry K."/>
            <person name="Chertkov O."/>
            <person name="Dalin E."/>
            <person name="Han C.S."/>
            <person name="Hauser L.J."/>
            <person name="Honchak B.M."/>
            <person name="Karbach L.E."/>
            <person name="Land M.L."/>
            <person name="Lapidus A."/>
            <person name="Larimer F.W."/>
            <person name="Mikhailova N."/>
            <person name="Pitluck S."/>
            <person name="Pierson B.K."/>
            <person name="Blankenship R.E."/>
        </authorList>
    </citation>
    <scope>NUCLEOTIDE SEQUENCE [LARGE SCALE GENOMIC DNA]</scope>
    <source>
        <strain evidence="3">ATCC 29366 / DSM 635 / J-10-fl</strain>
    </source>
</reference>
<evidence type="ECO:0000313" key="2">
    <source>
        <dbReference type="EMBL" id="ABY35943.1"/>
    </source>
</evidence>
<feature type="region of interest" description="Disordered" evidence="1">
    <location>
        <begin position="33"/>
        <end position="55"/>
    </location>
</feature>
<organism evidence="2 3">
    <name type="scientific">Chloroflexus aurantiacus (strain ATCC 29366 / DSM 635 / J-10-fl)</name>
    <dbReference type="NCBI Taxonomy" id="324602"/>
    <lineage>
        <taxon>Bacteria</taxon>
        <taxon>Bacillati</taxon>
        <taxon>Chloroflexota</taxon>
        <taxon>Chloroflexia</taxon>
        <taxon>Chloroflexales</taxon>
        <taxon>Chloroflexineae</taxon>
        <taxon>Chloroflexaceae</taxon>
        <taxon>Chloroflexus</taxon>
    </lineage>
</organism>
<dbReference type="Proteomes" id="UP000002008">
    <property type="component" value="Chromosome"/>
</dbReference>